<evidence type="ECO:0000313" key="1">
    <source>
        <dbReference type="EMBL" id="RRT58672.1"/>
    </source>
</evidence>
<name>A0A426Z3X6_ENSVE</name>
<protein>
    <submittedName>
        <fullName evidence="1">Uncharacterized protein</fullName>
    </submittedName>
</protein>
<dbReference type="PANTHER" id="PTHR46681:SF1">
    <property type="entry name" value="KINETOCHORE PROTEIN NDC80 HOMOLOG"/>
    <property type="match status" value="1"/>
</dbReference>
<dbReference type="InterPro" id="IPR055307">
    <property type="entry name" value="NDC80_plants"/>
</dbReference>
<organism evidence="1 2">
    <name type="scientific">Ensete ventricosum</name>
    <name type="common">Abyssinian banana</name>
    <name type="synonym">Musa ensete</name>
    <dbReference type="NCBI Taxonomy" id="4639"/>
    <lineage>
        <taxon>Eukaryota</taxon>
        <taxon>Viridiplantae</taxon>
        <taxon>Streptophyta</taxon>
        <taxon>Embryophyta</taxon>
        <taxon>Tracheophyta</taxon>
        <taxon>Spermatophyta</taxon>
        <taxon>Magnoliopsida</taxon>
        <taxon>Liliopsida</taxon>
        <taxon>Zingiberales</taxon>
        <taxon>Musaceae</taxon>
        <taxon>Ensete</taxon>
    </lineage>
</organism>
<reference evidence="1 2" key="1">
    <citation type="journal article" date="2014" name="Agronomy (Basel)">
        <title>A Draft Genome Sequence for Ensete ventricosum, the Drought-Tolerant Tree Against Hunger.</title>
        <authorList>
            <person name="Harrison J."/>
            <person name="Moore K.A."/>
            <person name="Paszkiewicz K."/>
            <person name="Jones T."/>
            <person name="Grant M."/>
            <person name="Ambacheew D."/>
            <person name="Muzemil S."/>
            <person name="Studholme D.J."/>
        </authorList>
    </citation>
    <scope>NUCLEOTIDE SEQUENCE [LARGE SCALE GENOMIC DNA]</scope>
</reference>
<evidence type="ECO:0000313" key="2">
    <source>
        <dbReference type="Proteomes" id="UP000287651"/>
    </source>
</evidence>
<dbReference type="AlphaFoldDB" id="A0A426Z3X6"/>
<dbReference type="Proteomes" id="UP000287651">
    <property type="component" value="Unassembled WGS sequence"/>
</dbReference>
<dbReference type="EMBL" id="AMZH03008566">
    <property type="protein sequence ID" value="RRT58672.1"/>
    <property type="molecule type" value="Genomic_DNA"/>
</dbReference>
<comment type="caution">
    <text evidence="1">The sequence shown here is derived from an EMBL/GenBank/DDBJ whole genome shotgun (WGS) entry which is preliminary data.</text>
</comment>
<dbReference type="PANTHER" id="PTHR46681">
    <property type="entry name" value="KINETOCHORE PROTEIN NDC80 HOMOLOG"/>
    <property type="match status" value="1"/>
</dbReference>
<proteinExistence type="predicted"/>
<sequence length="158" mass="18161">MYRAIPSIPTHDIVRYRAYWSSIRPVHTKRTEQYNTVLETLVGERRFKMILWLEKEQMLVLTDMGYGERSICRFINSENELQIATKESDEETQLCASELLALIDAVSEYKEFMESTVSGMKKELSETADFVSSLAAKLVSTVNFSQGGRKRARKPPVN</sequence>
<accession>A0A426Z3X6</accession>
<gene>
    <name evidence="1" type="ORF">B296_00022237</name>
</gene>